<evidence type="ECO:0000256" key="1">
    <source>
        <dbReference type="SAM" id="MobiDB-lite"/>
    </source>
</evidence>
<dbReference type="AlphaFoldDB" id="A0A2T4A072"/>
<name>A0A2T4A072_TRIHA</name>
<feature type="compositionally biased region" description="Basic residues" evidence="1">
    <location>
        <begin position="232"/>
        <end position="241"/>
    </location>
</feature>
<feature type="compositionally biased region" description="Low complexity" evidence="1">
    <location>
        <begin position="274"/>
        <end position="291"/>
    </location>
</feature>
<gene>
    <name evidence="2" type="ORF">M431DRAFT_541314</name>
</gene>
<organism evidence="2 3">
    <name type="scientific">Trichoderma harzianum CBS 226.95</name>
    <dbReference type="NCBI Taxonomy" id="983964"/>
    <lineage>
        <taxon>Eukaryota</taxon>
        <taxon>Fungi</taxon>
        <taxon>Dikarya</taxon>
        <taxon>Ascomycota</taxon>
        <taxon>Pezizomycotina</taxon>
        <taxon>Sordariomycetes</taxon>
        <taxon>Hypocreomycetidae</taxon>
        <taxon>Hypocreales</taxon>
        <taxon>Hypocreaceae</taxon>
        <taxon>Trichoderma</taxon>
    </lineage>
</organism>
<protein>
    <submittedName>
        <fullName evidence="2">Uncharacterized protein</fullName>
    </submittedName>
</protein>
<feature type="compositionally biased region" description="Low complexity" evidence="1">
    <location>
        <begin position="257"/>
        <end position="267"/>
    </location>
</feature>
<dbReference type="Proteomes" id="UP000241690">
    <property type="component" value="Unassembled WGS sequence"/>
</dbReference>
<evidence type="ECO:0000313" key="2">
    <source>
        <dbReference type="EMBL" id="PTB50465.1"/>
    </source>
</evidence>
<accession>A0A2T4A072</accession>
<proteinExistence type="predicted"/>
<evidence type="ECO:0000313" key="3">
    <source>
        <dbReference type="Proteomes" id="UP000241690"/>
    </source>
</evidence>
<feature type="region of interest" description="Disordered" evidence="1">
    <location>
        <begin position="228"/>
        <end position="291"/>
    </location>
</feature>
<reference evidence="2 3" key="1">
    <citation type="submission" date="2016-07" db="EMBL/GenBank/DDBJ databases">
        <title>Multiple horizontal gene transfer events from other fungi enriched the ability of initially mycotrophic Trichoderma (Ascomycota) to feed on dead plant biomass.</title>
        <authorList>
            <consortium name="DOE Joint Genome Institute"/>
            <person name="Aerts A."/>
            <person name="Atanasova L."/>
            <person name="Chenthamara K."/>
            <person name="Zhang J."/>
            <person name="Grujic M."/>
            <person name="Henrissat B."/>
            <person name="Kuo A."/>
            <person name="Salamov A."/>
            <person name="Lipzen A."/>
            <person name="Labutti K."/>
            <person name="Barry K."/>
            <person name="Miao Y."/>
            <person name="Rahimi M.J."/>
            <person name="Shen Q."/>
            <person name="Grigoriev I.V."/>
            <person name="Kubicek C.P."/>
            <person name="Druzhinina I.S."/>
        </authorList>
    </citation>
    <scope>NUCLEOTIDE SEQUENCE [LARGE SCALE GENOMIC DNA]</scope>
    <source>
        <strain evidence="2 3">CBS 226.95</strain>
    </source>
</reference>
<sequence>MAELADGMSRDCFGVREEQSSGIPSSQVSVRVLALIGDQRYLHPPAPSRAAGAYLASLGDENLGHGAGVCATRPKEAQALQSFYIAVGSASRQAARASCVSWGACIIIRCPLIWLAHGLRAKSIGDTRSGPTARAPVPCRYFAVGSFWPDGTGWDWLDAGHGGRAAGCEWPGWQADSEPCVAGIAVLGAALDGFRKPWVLGCGGVDATATQFGPASHLANQRLRAQEPPLHNGKHKHKHKHGLIDQPASASDSKPASLLSQSRPSQRLVERRTSPPAAAPNPSISLPASQV</sequence>
<dbReference type="RefSeq" id="XP_024770142.1">
    <property type="nucleotide sequence ID" value="XM_024921096.1"/>
</dbReference>
<dbReference type="GeneID" id="36629672"/>
<keyword evidence="3" id="KW-1185">Reference proteome</keyword>
<dbReference type="EMBL" id="KZ679688">
    <property type="protein sequence ID" value="PTB50465.1"/>
    <property type="molecule type" value="Genomic_DNA"/>
</dbReference>